<accession>A0ABZ3J3Z6</accession>
<feature type="transmembrane region" description="Helical" evidence="1">
    <location>
        <begin position="55"/>
        <end position="75"/>
    </location>
</feature>
<sequence>MSEQNQKETAKDLAGQYFKEGYNCAESVVRAFRDFYKLDVSDEALRMASGFGGGLGHAGCMCGALSGATMVLGMLQGRVNKEQSRGPVYGSAHEFHEVFTKQFGAACCRILNPHEFGSQEQRRTCLKITSTTAGILLKYLEDKQLLPTNN</sequence>
<keyword evidence="1" id="KW-0812">Transmembrane</keyword>
<evidence type="ECO:0000256" key="1">
    <source>
        <dbReference type="SAM" id="Phobius"/>
    </source>
</evidence>
<dbReference type="SUPFAM" id="SSF48695">
    <property type="entry name" value="Multiheme cytochromes"/>
    <property type="match status" value="1"/>
</dbReference>
<dbReference type="EMBL" id="CP155571">
    <property type="protein sequence ID" value="XFO73082.1"/>
    <property type="molecule type" value="Genomic_DNA"/>
</dbReference>
<organism evidence="2 3">
    <name type="scientific">Sporomusa acidovorans (strain ATCC 49682 / DSM 3132 / Mol)</name>
    <dbReference type="NCBI Taxonomy" id="1123286"/>
    <lineage>
        <taxon>Bacteria</taxon>
        <taxon>Bacillati</taxon>
        <taxon>Bacillota</taxon>
        <taxon>Negativicutes</taxon>
        <taxon>Selenomonadales</taxon>
        <taxon>Sporomusaceae</taxon>
        <taxon>Sporomusa</taxon>
    </lineage>
</organism>
<dbReference type="InterPro" id="IPR010181">
    <property type="entry name" value="CGCAxxGCC_motif"/>
</dbReference>
<keyword evidence="1" id="KW-0472">Membrane</keyword>
<keyword evidence="3" id="KW-1185">Reference proteome</keyword>
<proteinExistence type="predicted"/>
<dbReference type="Proteomes" id="UP000216052">
    <property type="component" value="Chromosome"/>
</dbReference>
<evidence type="ECO:0000313" key="3">
    <source>
        <dbReference type="Proteomes" id="UP000216052"/>
    </source>
</evidence>
<keyword evidence="1" id="KW-1133">Transmembrane helix</keyword>
<dbReference type="InterPro" id="IPR036280">
    <property type="entry name" value="Multihaem_cyt_sf"/>
</dbReference>
<evidence type="ECO:0008006" key="4">
    <source>
        <dbReference type="Google" id="ProtNLM"/>
    </source>
</evidence>
<dbReference type="NCBIfam" id="TIGR01909">
    <property type="entry name" value="C_GCAxxG_C_C"/>
    <property type="match status" value="1"/>
</dbReference>
<evidence type="ECO:0000313" key="2">
    <source>
        <dbReference type="EMBL" id="XFO73082.1"/>
    </source>
</evidence>
<gene>
    <name evidence="2" type="ORF">SPACI_031560</name>
</gene>
<dbReference type="RefSeq" id="WP_093793705.1">
    <property type="nucleotide sequence ID" value="NZ_CP155571.1"/>
</dbReference>
<dbReference type="Pfam" id="PF09719">
    <property type="entry name" value="C_GCAxxG_C_C"/>
    <property type="match status" value="1"/>
</dbReference>
<name>A0ABZ3J3Z6_SPOA4</name>
<protein>
    <recommendedName>
        <fullName evidence="4">Redox-active protein</fullName>
    </recommendedName>
</protein>
<reference evidence="2" key="1">
    <citation type="submission" date="2024-05" db="EMBL/GenBank/DDBJ databases">
        <title>Isolation and characterization of Sporomusa carbonis sp. nov., a carboxydotrophic hydrogenogen in the genus of Sporomusa isolated from a charcoal burning pile.</title>
        <authorList>
            <person name="Boeer T."/>
            <person name="Rosenbaum F."/>
            <person name="Eysell L."/>
            <person name="Mueller V."/>
            <person name="Daniel R."/>
            <person name="Poehlein A."/>
        </authorList>
    </citation>
    <scope>NUCLEOTIDE SEQUENCE [LARGE SCALE GENOMIC DNA]</scope>
    <source>
        <strain evidence="2">DSM 3132</strain>
    </source>
</reference>